<comment type="caution">
    <text evidence="1">The sequence shown here is derived from an EMBL/GenBank/DDBJ whole genome shotgun (WGS) entry which is preliminary data.</text>
</comment>
<gene>
    <name evidence="1" type="ORF">PCASD_09363</name>
</gene>
<dbReference type="Proteomes" id="UP000235392">
    <property type="component" value="Unassembled WGS sequence"/>
</dbReference>
<name>A0A2N5V181_9BASI</name>
<proteinExistence type="predicted"/>
<dbReference type="AlphaFoldDB" id="A0A2N5V181"/>
<reference evidence="1 2" key="1">
    <citation type="submission" date="2017-11" db="EMBL/GenBank/DDBJ databases">
        <title>De novo assembly and phasing of dikaryotic genomes from two isolates of Puccinia coronata f. sp. avenae, the causal agent of oat crown rust.</title>
        <authorList>
            <person name="Miller M.E."/>
            <person name="Zhang Y."/>
            <person name="Omidvar V."/>
            <person name="Sperschneider J."/>
            <person name="Schwessinger B."/>
            <person name="Raley C."/>
            <person name="Palmer J.M."/>
            <person name="Garnica D."/>
            <person name="Upadhyaya N."/>
            <person name="Rathjen J."/>
            <person name="Taylor J.M."/>
            <person name="Park R.F."/>
            <person name="Dodds P.N."/>
            <person name="Hirsch C.D."/>
            <person name="Kianian S.F."/>
            <person name="Figueroa M."/>
        </authorList>
    </citation>
    <scope>NUCLEOTIDE SEQUENCE [LARGE SCALE GENOMIC DNA]</scope>
    <source>
        <strain evidence="1">12SD80</strain>
    </source>
</reference>
<evidence type="ECO:0000313" key="1">
    <source>
        <dbReference type="EMBL" id="PLW43761.1"/>
    </source>
</evidence>
<sequence length="277" mass="29788">MRPLSMRISNIWSRILGLNDLSDAQSYSHKVSQGCLLSLACAAGLEGTKALRQPQSLGPWNISVSPLHHKVLKTFHGLIYCCGAETDKALHWSSGGIPPKPTRSNLTLFQGAWHHAVWYTPLGALGKRVKLTGSLRQAGTHLLTGCSQRAGTHLLTGSFGQEGTHLLTGSSRRAGSSCLTCSPRAPGKQVCTCFPGAPGEQVFTCFPGAPGEQVHIYSPGAFGKLLTHLFTRSSRQTAAHLLTGGSRQTGAHLLTESSWRAGAHLLLWTRLERRRGL</sequence>
<protein>
    <submittedName>
        <fullName evidence="1">Uncharacterized protein</fullName>
    </submittedName>
</protein>
<organism evidence="1 2">
    <name type="scientific">Puccinia coronata f. sp. avenae</name>
    <dbReference type="NCBI Taxonomy" id="200324"/>
    <lineage>
        <taxon>Eukaryota</taxon>
        <taxon>Fungi</taxon>
        <taxon>Dikarya</taxon>
        <taxon>Basidiomycota</taxon>
        <taxon>Pucciniomycotina</taxon>
        <taxon>Pucciniomycetes</taxon>
        <taxon>Pucciniales</taxon>
        <taxon>Pucciniaceae</taxon>
        <taxon>Puccinia</taxon>
    </lineage>
</organism>
<evidence type="ECO:0000313" key="2">
    <source>
        <dbReference type="Proteomes" id="UP000235392"/>
    </source>
</evidence>
<accession>A0A2N5V181</accession>
<dbReference type="EMBL" id="PGCI01000064">
    <property type="protein sequence ID" value="PLW43761.1"/>
    <property type="molecule type" value="Genomic_DNA"/>
</dbReference>